<organism evidence="1 2">
    <name type="scientific">Viridothelium virens</name>
    <name type="common">Speckled blister lichen</name>
    <name type="synonym">Trypethelium virens</name>
    <dbReference type="NCBI Taxonomy" id="1048519"/>
    <lineage>
        <taxon>Eukaryota</taxon>
        <taxon>Fungi</taxon>
        <taxon>Dikarya</taxon>
        <taxon>Ascomycota</taxon>
        <taxon>Pezizomycotina</taxon>
        <taxon>Dothideomycetes</taxon>
        <taxon>Dothideomycetes incertae sedis</taxon>
        <taxon>Trypetheliales</taxon>
        <taxon>Trypetheliaceae</taxon>
        <taxon>Viridothelium</taxon>
    </lineage>
</organism>
<gene>
    <name evidence="1" type="ORF">EV356DRAFT_511077</name>
</gene>
<accession>A0A6A6GUP8</accession>
<keyword evidence="2" id="KW-1185">Reference proteome</keyword>
<evidence type="ECO:0008006" key="3">
    <source>
        <dbReference type="Google" id="ProtNLM"/>
    </source>
</evidence>
<evidence type="ECO:0000313" key="2">
    <source>
        <dbReference type="Proteomes" id="UP000800092"/>
    </source>
</evidence>
<dbReference type="SUPFAM" id="SSF81383">
    <property type="entry name" value="F-box domain"/>
    <property type="match status" value="1"/>
</dbReference>
<name>A0A6A6GUP8_VIRVR</name>
<dbReference type="OrthoDB" id="5139943at2759"/>
<dbReference type="AlphaFoldDB" id="A0A6A6GUP8"/>
<reference evidence="1" key="1">
    <citation type="journal article" date="2020" name="Stud. Mycol.">
        <title>101 Dothideomycetes genomes: a test case for predicting lifestyles and emergence of pathogens.</title>
        <authorList>
            <person name="Haridas S."/>
            <person name="Albert R."/>
            <person name="Binder M."/>
            <person name="Bloem J."/>
            <person name="Labutti K."/>
            <person name="Salamov A."/>
            <person name="Andreopoulos B."/>
            <person name="Baker S."/>
            <person name="Barry K."/>
            <person name="Bills G."/>
            <person name="Bluhm B."/>
            <person name="Cannon C."/>
            <person name="Castanera R."/>
            <person name="Culley D."/>
            <person name="Daum C."/>
            <person name="Ezra D."/>
            <person name="Gonzalez J."/>
            <person name="Henrissat B."/>
            <person name="Kuo A."/>
            <person name="Liang C."/>
            <person name="Lipzen A."/>
            <person name="Lutzoni F."/>
            <person name="Magnuson J."/>
            <person name="Mondo S."/>
            <person name="Nolan M."/>
            <person name="Ohm R."/>
            <person name="Pangilinan J."/>
            <person name="Park H.-J."/>
            <person name="Ramirez L."/>
            <person name="Alfaro M."/>
            <person name="Sun H."/>
            <person name="Tritt A."/>
            <person name="Yoshinaga Y."/>
            <person name="Zwiers L.-H."/>
            <person name="Turgeon B."/>
            <person name="Goodwin S."/>
            <person name="Spatafora J."/>
            <person name="Crous P."/>
            <person name="Grigoriev I."/>
        </authorList>
    </citation>
    <scope>NUCLEOTIDE SEQUENCE</scope>
    <source>
        <strain evidence="1">Tuck. ex Michener</strain>
    </source>
</reference>
<protein>
    <recommendedName>
        <fullName evidence="3">F-box domain-containing protein</fullName>
    </recommendedName>
</protein>
<sequence>MTASHYSSAMLDGLPLEVMQNIACQSDARAVLALSHTNSRLRAACWSPFVLRRIIEHRRDIWKRDSFDIAFVGRSIGLDTETWAKFALADQCAFELYNGVTGGLTRDVIKRSLSWAPQLIVCQHPVASSPWLAENLASVVHDLTSVTLDDRINFWYAATMISTTYEGNDMVLSNANTVKGLYSDICEAKSVGKVLRALGAFAVLLKQAIRTDTINDVLGYVPATGARPRADNMLFPSAMDIPVLRLNNISLCSPFGMSVCPDGRRPSDWTFWINHCSKQMLLPEFITDGEWSGYYCYGNNRRVSFDGPMDGIKFEISESLGHRRDVDRTGCYHVKGSGIDSVGIFTLDGEIREPHELLLSKRYATHSWLWECTMTPFGIFGDWFQHGHGRNRVALGAIWLWKKDWKPFNQEKNANTAV</sequence>
<dbReference type="Proteomes" id="UP000800092">
    <property type="component" value="Unassembled WGS sequence"/>
</dbReference>
<proteinExistence type="predicted"/>
<dbReference type="InterPro" id="IPR036047">
    <property type="entry name" value="F-box-like_dom_sf"/>
</dbReference>
<dbReference type="EMBL" id="ML991868">
    <property type="protein sequence ID" value="KAF2229308.1"/>
    <property type="molecule type" value="Genomic_DNA"/>
</dbReference>
<evidence type="ECO:0000313" key="1">
    <source>
        <dbReference type="EMBL" id="KAF2229308.1"/>
    </source>
</evidence>